<gene>
    <name evidence="1" type="ORF">EDB81DRAFT_777795</name>
</gene>
<evidence type="ECO:0000313" key="1">
    <source>
        <dbReference type="EMBL" id="KAH7171148.1"/>
    </source>
</evidence>
<dbReference type="AlphaFoldDB" id="A0A9P9FSW4"/>
<reference evidence="1" key="1">
    <citation type="journal article" date="2021" name="Nat. Commun.">
        <title>Genetic determinants of endophytism in the Arabidopsis root mycobiome.</title>
        <authorList>
            <person name="Mesny F."/>
            <person name="Miyauchi S."/>
            <person name="Thiergart T."/>
            <person name="Pickel B."/>
            <person name="Atanasova L."/>
            <person name="Karlsson M."/>
            <person name="Huettel B."/>
            <person name="Barry K.W."/>
            <person name="Haridas S."/>
            <person name="Chen C."/>
            <person name="Bauer D."/>
            <person name="Andreopoulos W."/>
            <person name="Pangilinan J."/>
            <person name="LaButti K."/>
            <person name="Riley R."/>
            <person name="Lipzen A."/>
            <person name="Clum A."/>
            <person name="Drula E."/>
            <person name="Henrissat B."/>
            <person name="Kohler A."/>
            <person name="Grigoriev I.V."/>
            <person name="Martin F.M."/>
            <person name="Hacquard S."/>
        </authorList>
    </citation>
    <scope>NUCLEOTIDE SEQUENCE</scope>
    <source>
        <strain evidence="1">MPI-CAGE-AT-0147</strain>
    </source>
</reference>
<organism evidence="1 2">
    <name type="scientific">Dactylonectria macrodidyma</name>
    <dbReference type="NCBI Taxonomy" id="307937"/>
    <lineage>
        <taxon>Eukaryota</taxon>
        <taxon>Fungi</taxon>
        <taxon>Dikarya</taxon>
        <taxon>Ascomycota</taxon>
        <taxon>Pezizomycotina</taxon>
        <taxon>Sordariomycetes</taxon>
        <taxon>Hypocreomycetidae</taxon>
        <taxon>Hypocreales</taxon>
        <taxon>Nectriaceae</taxon>
        <taxon>Dactylonectria</taxon>
    </lineage>
</organism>
<dbReference type="EMBL" id="JAGMUV010000002">
    <property type="protein sequence ID" value="KAH7171148.1"/>
    <property type="molecule type" value="Genomic_DNA"/>
</dbReference>
<name>A0A9P9FSW4_9HYPO</name>
<comment type="caution">
    <text evidence="1">The sequence shown here is derived from an EMBL/GenBank/DDBJ whole genome shotgun (WGS) entry which is preliminary data.</text>
</comment>
<dbReference type="OrthoDB" id="5428038at2759"/>
<sequence length="729" mass="84107">MSPRCVALRSRAGWCAAPIASPDSIWITDTMLRQAIDRYHRVSAKSCRTLSSIPGPMESRRRLGKRHMTAVMSDSRSAPSPWAIELPLQPGEWKWEAPTEPGNRIRSKNKFSLRRNLDRLLGWLENPDQDPSTDISITSTAQPHVAEATMTSSFQQSLTALHQRLAALDLANADEMAVWVACRPFSNHIRHSIRENLITSEDLVVALDPFDSQTKNQLVPELLDAIRGRMATQLVRTIYVTRLNKKFDRYTDGFWKACVGLLRELSTKQFETYFYFLRLAQSIPRKRSRRLGKALVFDMVAAYVEFQASLPFPHKHSTSHNIIFSAATKHLGRERPELMWKAVLKILGQKHNGEYLTRLQHQAVMTMSFSPYVTSRECFDNYPGEWTSEDAFLFTKGRLWATGCFQSNSVPAFMHLDVASLDWASVVKDIWTAPETDRKILLQQLCRSTIKTGQFRTMAEQLVEKMPWNTRLFREIAIASGNYRKARLLWRLVRDKSGITYIIRCWDWTAWTPYVEAMIKDPDMNIKFIWRVLGLNWGQPNEAAPGRALCGINSQTELLELMGRWFLEADHLSERQTLRCVEECLAVYQSIDRTLSPQMILCMVEVILRDLERGNRGRQERLDWMVRLIKKHMGDEEADKVLHQLQGWRWTIENRTQCHEKLTIEKIEEELAMLAKEAAKGDLKDKDLSMIQEPEKIPEHGLFNLDGPEALEAVMRQMRRPDSVGCNME</sequence>
<proteinExistence type="predicted"/>
<dbReference type="Proteomes" id="UP000738349">
    <property type="component" value="Unassembled WGS sequence"/>
</dbReference>
<protein>
    <submittedName>
        <fullName evidence="1">Uncharacterized protein</fullName>
    </submittedName>
</protein>
<evidence type="ECO:0000313" key="2">
    <source>
        <dbReference type="Proteomes" id="UP000738349"/>
    </source>
</evidence>
<keyword evidence="2" id="KW-1185">Reference proteome</keyword>
<accession>A0A9P9FSW4</accession>